<protein>
    <submittedName>
        <fullName evidence="1">Uncharacterized protein</fullName>
    </submittedName>
</protein>
<keyword evidence="2" id="KW-1185">Reference proteome</keyword>
<dbReference type="Proteomes" id="UP000325598">
    <property type="component" value="Unassembled WGS sequence"/>
</dbReference>
<comment type="caution">
    <text evidence="1">The sequence shown here is derived from an EMBL/GenBank/DDBJ whole genome shotgun (WGS) entry which is preliminary data.</text>
</comment>
<gene>
    <name evidence="1" type="ORF">San01_03150</name>
</gene>
<dbReference type="AlphaFoldDB" id="A0A5J4LB09"/>
<reference evidence="1 2" key="1">
    <citation type="submission" date="2019-10" db="EMBL/GenBank/DDBJ databases">
        <title>Whole genome shotgun sequence of Streptomyces angustmyceticus NBRC 3934.</title>
        <authorList>
            <person name="Hosoyama A."/>
            <person name="Ichikawa N."/>
            <person name="Kimura A."/>
            <person name="Kitahashi Y."/>
            <person name="Komaki H."/>
            <person name="Uohara A."/>
        </authorList>
    </citation>
    <scope>NUCLEOTIDE SEQUENCE [LARGE SCALE GENOMIC DNA]</scope>
    <source>
        <strain evidence="1 2">NBRC 3934</strain>
    </source>
</reference>
<accession>A0A5J4LB09</accession>
<evidence type="ECO:0000313" key="2">
    <source>
        <dbReference type="Proteomes" id="UP000325598"/>
    </source>
</evidence>
<sequence length="101" mass="10985">MSARSPLCRCGQEKRDHPCLTGNGFSRTCLKYDPMDFRRFEAELTGDGTPNCCCCDLCNAVAHAVSLPLGDRATPTIALYDALLAGTHAFRSWGEWAEGVS</sequence>
<proteinExistence type="predicted"/>
<evidence type="ECO:0000313" key="1">
    <source>
        <dbReference type="EMBL" id="GES27828.1"/>
    </source>
</evidence>
<name>A0A5J4LB09_9ACTN</name>
<dbReference type="EMBL" id="BLAG01000004">
    <property type="protein sequence ID" value="GES27828.1"/>
    <property type="molecule type" value="Genomic_DNA"/>
</dbReference>
<organism evidence="1 2">
    <name type="scientific">Streptomyces angustmyceticus</name>
    <dbReference type="NCBI Taxonomy" id="285578"/>
    <lineage>
        <taxon>Bacteria</taxon>
        <taxon>Bacillati</taxon>
        <taxon>Actinomycetota</taxon>
        <taxon>Actinomycetes</taxon>
        <taxon>Kitasatosporales</taxon>
        <taxon>Streptomycetaceae</taxon>
        <taxon>Streptomyces</taxon>
    </lineage>
</organism>